<protein>
    <submittedName>
        <fullName evidence="1">Homeodomain-like domain-containing protein</fullName>
    </submittedName>
</protein>
<keyword evidence="1" id="KW-0371">Homeobox</keyword>
<reference evidence="1 2" key="1">
    <citation type="submission" date="2019-06" db="EMBL/GenBank/DDBJ databases">
        <title>DNA tandem repeats contribute to Brevibacterium aurantiacum phages genetic diversity.</title>
        <authorList>
            <person name="de Melo A.G."/>
            <person name="Rousseau G.M."/>
            <person name="Tremblay D.M."/>
            <person name="Labrie S.J."/>
            <person name="Moineau S."/>
        </authorList>
    </citation>
    <scope>NUCLEOTIDE SEQUENCE [LARGE SCALE GENOMIC DNA]</scope>
</reference>
<dbReference type="GO" id="GO:0003677">
    <property type="term" value="F:DNA binding"/>
    <property type="evidence" value="ECO:0007669"/>
    <property type="project" value="UniProtKB-KW"/>
</dbReference>
<gene>
    <name evidence="1" type="ORF">AGM3_0044</name>
</gene>
<evidence type="ECO:0000313" key="1">
    <source>
        <dbReference type="EMBL" id="QDH85740.1"/>
    </source>
</evidence>
<evidence type="ECO:0000313" key="2">
    <source>
        <dbReference type="Proteomes" id="UP000501161"/>
    </source>
</evidence>
<keyword evidence="1" id="KW-0238">DNA-binding</keyword>
<dbReference type="EMBL" id="MN023178">
    <property type="protein sequence ID" value="QDH85740.1"/>
    <property type="molecule type" value="Genomic_DNA"/>
</dbReference>
<dbReference type="Proteomes" id="UP000501161">
    <property type="component" value="Segment"/>
</dbReference>
<proteinExistence type="predicted"/>
<name>A0A7D0GH65_9CAUD</name>
<organism evidence="1 2">
    <name type="scientific">Brevibacterium phage AGM3</name>
    <dbReference type="NCBI Taxonomy" id="2591420"/>
    <lineage>
        <taxon>Viruses</taxon>
        <taxon>Duplodnaviria</taxon>
        <taxon>Heunggongvirae</taxon>
        <taxon>Uroviricota</taxon>
        <taxon>Caudoviricetes</taxon>
        <taxon>Agmunavirus</taxon>
        <taxon>Agmunavirus AGM1</taxon>
    </lineage>
</organism>
<sequence>MIHECDYHPPSSACYQRHKCRCEGCKREQARYAKHRRVRNAQGLNDLVDAQPARLHVLRLMEMGMTHGTIAINAGMVNSGLQALLGIKINGNRTKRLHRRTAARILAVTYTPAIGTTFTDPTGTQRRLQDLALRGFSSVELSTLCGVQYHTLTEVRAGKRSLVRLGTAEAVAALHRRLEGLAPTHTSESGQPSVIAAAKRAGYAPLAAFDDVDDANERPKGVAA</sequence>
<accession>A0A7D0GH65</accession>